<gene>
    <name evidence="1" type="ORF">UW63_C0001G0001</name>
</gene>
<dbReference type="Gene3D" id="2.60.40.740">
    <property type="match status" value="23"/>
</dbReference>
<dbReference type="Proteomes" id="UP000034154">
    <property type="component" value="Unassembled WGS sequence"/>
</dbReference>
<dbReference type="Pfam" id="PF13585">
    <property type="entry name" value="CHU_C"/>
    <property type="match status" value="1"/>
</dbReference>
<comment type="caution">
    <text evidence="1">The sequence shown here is derived from an EMBL/GenBank/DDBJ whole genome shotgun (WGS) entry which is preliminary data.</text>
</comment>
<dbReference type="InterPro" id="IPR026341">
    <property type="entry name" value="T9SS_type_B"/>
</dbReference>
<evidence type="ECO:0000313" key="2">
    <source>
        <dbReference type="Proteomes" id="UP000034154"/>
    </source>
</evidence>
<protein>
    <submittedName>
        <fullName evidence="1">Adhesin AidA-related protein</fullName>
    </submittedName>
</protein>
<name>A0A0G1MJB0_9BACT</name>
<organism evidence="1 2">
    <name type="scientific">Candidatus Uhrbacteria bacterium GW2011_GWF2_44_350</name>
    <dbReference type="NCBI Taxonomy" id="1619000"/>
    <lineage>
        <taxon>Bacteria</taxon>
        <taxon>Candidatus Uhriibacteriota</taxon>
    </lineage>
</organism>
<evidence type="ECO:0000313" key="1">
    <source>
        <dbReference type="EMBL" id="KKT72079.1"/>
    </source>
</evidence>
<dbReference type="Pfam" id="PF13573">
    <property type="entry name" value="SprB"/>
    <property type="match status" value="31"/>
</dbReference>
<dbReference type="NCBIfam" id="TIGR04131">
    <property type="entry name" value="Bac_Flav_CTERM"/>
    <property type="match status" value="1"/>
</dbReference>
<accession>A0A0G1MJB0</accession>
<dbReference type="InterPro" id="IPR025667">
    <property type="entry name" value="SprB_repeat"/>
</dbReference>
<dbReference type="EMBL" id="LCJB01000001">
    <property type="protein sequence ID" value="KKT72079.1"/>
    <property type="molecule type" value="Genomic_DNA"/>
</dbReference>
<dbReference type="PATRIC" id="fig|1619000.3.peg.1"/>
<sequence length="3512" mass="362335">MKLIYRLLFLVFTTMLICLQVEGQKLYWVNGEGSWNDKNHWSTESGGTGGAVLPNINDEVIIDKNSFPRGDNGKITIDHFASCKYIVSTEKTEISGEGRLLMAYQTESNKINFSKKLDIDVVANGTKTPFTITMSSTAVQCHDSCNGTASAVITGGTAPFTILWYDGVGIPVPGSAGLLTISGLCPDTYSIVVEDADGDVVSESAVVANPPALIIVQYSQIDPVCNGICDGQAKINLVVGGVPPRTYNWSPNGYTGDGTNTYSDLCDGTYVVTITDSKGCTVSHTFTLTEPTVVTSNMVETTPTCNGDCDATATVNAGGGTPPYDYLWDDPAAQTTDPATGLCSGTYNVIITDDNGCILTDQATITDPPVLVVTIPTSTDAVCGGDCDGTATTNVVGGIPPYTYLWSNGETTPNATALCGPAWATVTVTDANGCEKTATVFIDAPISAVTATITGQTNLLCFGVCNGSATVAGAGGNGAPWTYDWSPNGYTGDGTDTYSSLCAGTYNVTVEDAMGCSSTTSVTITQPATAVTASIPVHTDVLCAGECTGSATAAGAGGTPPYTYLWNTIPAQNTPTATGLCDGTYTVTVYDFNLCTATASITITEPAVPLTASITGQINVLCFGQCTGQATAAAAGGTAPYTILWDDPAPAQTTWTATGLCAGTYTPTVTDANGCTVTTSVTITEPATAVTSSITAQTNVLCFGLCNGTATVTPVGGTPGYTYLWCNGQTTPNATGLCAGNCTVTVTDSNGCTTSSTVTITQPATAVTASITAQTNVTCFGLCDGTATVTPVGGTPPYTVVAWSDPSGQTTFTAVGLCAGTYSVTVTDDNGCLAYASVTITQPATAVSVSITDQDNVLCFGECTGTATAAGSGGTGPYDYLWDNGQTTALATGLCAGIEGVTVTDDNGCTASTTVTITEPATAVSASITSQTNVLCFGQCTGSATIAGAGGTPPYTYGWPVSAGGVTTPTASNLCAGTYTPTVTDANGCTTTINVIITEPATAVSASITAQTNVVCTGTCSGSATVAGAGGTPGYIYAWPASAGGVNTPDAINLCAGSYIVTVTDANGCTTTITVTITEPAVAMTATITGQINVACPGECTGEATADGVNGTPLYTYFWSDPANQTTQTATGLCDGVYTVTVTDALGCSASTSVTITEPPTGVSVSITDQVNVLCFDECTGTATATGAGGNIPYTYLWDDPAAQITPVATGLCDGVYTVVITDAGLCTASVSVTITEPATAVSASITDQDDVLCFGECTGSATIAGAGGTPGYTYQWDDGQITPVAINLCDGTYNPTVTDNNGCTVSIPVVITEPATAVDAAITAQTNIICTGTCTGEATVSGVDGTPPYTYQWPAAAGGVLTPTASNLCVGTYTVTVYDANLCDTTIDVTITEPPVGLSAIITNQINVACMGDCTGEATADGADGLAPYTFAWDDPLSQITQTATGLCAGTYNVVVTDANLCTATTSVIITEPATGLTASITDQDNVLCQGECTGTATVTGVGGTIPYTYLWDDPIPQVTQTATALCDGTYTVTVTDAVFCTATATAIITEPALPLGLTMTGTDVLCFGGSSGTITTTVTGGTPVYSYVWSPATGVWDGVDTYSGLAAGTYDVTVTDANGCTITGSYTVNEPLAAITITLTPTNALCNNSDDGSIFTVVAGGTVPYSYAWLPATGTWNGTDTYSDLAPGTYTVTVTDANGCIETENATITEPNALVINPTITDSHCTLSDGAVTVTVLGGTPGYTYDWSPDCCTGEGTNTYSDLPAGNYTVTVTDANGCTIESTSSVTDQDAGTVNIINVVQNECFDQAMGEAFADMVGGTAPFTFIWTDGQTTQLATGLTAGIHCVTVTDTPGCVATACITITEPDSIEMTAVVTPVTCFGGNDGEIDLTVIGGTSPYTFAWTGGYVTEDIINLTAQWYTVTVTDDNGCTNTDNFEVTEPPTAVSVSFVVTDLLCNGDNTGDIDMTVTDGIPPYTYNWSTVPVTATEDLTDVAAGTYDVTVTDNNGCSVTGSATINEPTALSLTETITNSHCLMSDGQIAVVVAGGTPGYSYIWNPGGYPGDLTDTYTSLPAGTYNLTVTDANGCTISDVYSVSDELPGTISFINIINNDCFNDLNGSLTVQVTGADPIATYDWAPDGYTGDGTDTYSGLPAGTYSVIITDVNGCIYSGNNDITEPDSIEIVFAITDVLCSGDCSGELDITVTGGTSPYSYDWSNLATTEDITALCANNYIVTITDNLGCTNTDDADITEPTTPISLLPAITNVTCNSGTDGSIDLTVVGGTGPYTFEWNTVPAQLTEDVVGLAAGFYDVTVTDDNGCTVTATYEITEPTAITVTETISPSHCLIADGSIVISVSGGTPGYSYVWDPATGTWDGIDTYSALSAGAYNLTVTDAVGCERIDAFVVTDEDAGTISFIDVQNEPCFGDALGEATVVVIGGAGGNTYEWSTIPAQLTETATNLSAGTYFVSATDANGCLAVGSIDITEPVELTISLVGTDIVCHSECTGEIDMTISGGTPAYDIVWSTVPVSTDEDLTGLCTGTYFVTVEDNNGCQVTDNLSIFEPPTGISATFITTDILCHGATDGTVDMTPAGGIAPYTFEWLPGGQVTEDLTSLAAGTYYITITDASLCTYRDSVTITEPDTLEVTGVVTGSSCGNADGSVVVTVTGGVPGYTYTWDPLTGNWDGIDTYSDLSFGNYILTVTDANSCTATYIASVSDIDAGTLDFDSLPATCFGFCDGEATMTVTGGTPPFTYLWGDTQNTQTATGLCAGIILGTVTDNIGCGLVGTIEVTEPDSIQFDFTINNITCVGEVDGNIHVENTGGTPAYSWVWDDGTPGQDLTGLSAGFYGVTVTDANGCTNSDQAEILEPTMPLVLTISGTPTNCFGDSTGTVTVVATGGVPDYSYVWSTSPTDTLDVLSNVPIGTYTVTVTDDYGCTAVESYTVTQPDSLYATFTDTVQVNCDGLCIGSATITPAGGTPPYTYIWEDGQTDSIAIDLCAGITWVTVIDNNLCEYATWIEITDTSDLELTITDTINPQCAGDCNGQVIISVTGGTTPYIINWSTLDVDVDTISNLCPGIYSVTISDANTCSRESFVELFDPDTLYFNFTDSLIPLCSDSCNGALTAVATGGVEPYSYEWSTGATDTIVTGLCPGFVSVTVTDNNGCQDTLDYALNGPDPLDPTFLIDTAQCSNHTFDAAIDLEVTGGTGPYSYLWSNDSTTQDIDNLEAGVYYVTIIDVNGCQIIDSAATGAGIVVDALALQDTVLCYGDSIQIFGYGGDSLYWAPALGLSDSLIFDPWAHPLETTTYYFTTWDSTGTCYDVDSVVITVRPQINITVSATDTVILHDFTTELFAEGGGDTITFLWYYTDSVEYPGVIDDPYSDNPTVTPEVTTTFYLISTSPDGCTELDTITITVIPEIIFPTGITPNGDDLNDTWEIDNIGLFEKVHISIYNRWGEKLFEYIGSGDGYEVKANQWDGTFNGKDLPIGTYYFTIDFYGELGTKPATGPLTIVR</sequence>
<proteinExistence type="predicted"/>
<reference evidence="1 2" key="1">
    <citation type="journal article" date="2015" name="Nature">
        <title>rRNA introns, odd ribosomes, and small enigmatic genomes across a large radiation of phyla.</title>
        <authorList>
            <person name="Brown C.T."/>
            <person name="Hug L.A."/>
            <person name="Thomas B.C."/>
            <person name="Sharon I."/>
            <person name="Castelle C.J."/>
            <person name="Singh A."/>
            <person name="Wilkins M.J."/>
            <person name="Williams K.H."/>
            <person name="Banfield J.F."/>
        </authorList>
    </citation>
    <scope>NUCLEOTIDE SEQUENCE [LARGE SCALE GENOMIC DNA]</scope>
</reference>